<evidence type="ECO:0000256" key="1">
    <source>
        <dbReference type="SAM" id="MobiDB-lite"/>
    </source>
</evidence>
<evidence type="ECO:0000313" key="2">
    <source>
        <dbReference type="EMBL" id="KAI7791293.1"/>
    </source>
</evidence>
<sequence length="193" mass="21958">LSGQDVKKTVFCLWLLTMTRSFGVPRENRSACTLAVVAGQIPSGRPTPSCTAVKRREVGRTLPPLASSPRRPLRRLSSRLTIRPPFASVNIQRCRPIEPANPPPEHASAYPRQRRVLSTASWRQRQGSALRRYRRPRTAPRNFDFEKYRKGHNQHSLLSKLKCLMVSLWVRAPVTLLTEIESSAGRQSIRRIN</sequence>
<feature type="region of interest" description="Disordered" evidence="1">
    <location>
        <begin position="96"/>
        <end position="115"/>
    </location>
</feature>
<protein>
    <submittedName>
        <fullName evidence="2">Uncharacterized protein</fullName>
    </submittedName>
</protein>
<dbReference type="Proteomes" id="UP001059041">
    <property type="component" value="Linkage Group LG25"/>
</dbReference>
<accession>A0A9W7T494</accession>
<name>A0A9W7T494_TRIRA</name>
<reference evidence="2" key="1">
    <citation type="submission" date="2021-02" db="EMBL/GenBank/DDBJ databases">
        <title>Comparative genomics reveals that relaxation of natural selection precedes convergent phenotypic evolution of cavefish.</title>
        <authorList>
            <person name="Peng Z."/>
        </authorList>
    </citation>
    <scope>NUCLEOTIDE SEQUENCE</scope>
    <source>
        <tissue evidence="2">Muscle</tissue>
    </source>
</reference>
<evidence type="ECO:0000313" key="3">
    <source>
        <dbReference type="Proteomes" id="UP001059041"/>
    </source>
</evidence>
<dbReference type="AlphaFoldDB" id="A0A9W7T494"/>
<feature type="non-terminal residue" evidence="2">
    <location>
        <position position="193"/>
    </location>
</feature>
<keyword evidence="3" id="KW-1185">Reference proteome</keyword>
<organism evidence="2 3">
    <name type="scientific">Triplophysa rosa</name>
    <name type="common">Cave loach</name>
    <dbReference type="NCBI Taxonomy" id="992332"/>
    <lineage>
        <taxon>Eukaryota</taxon>
        <taxon>Metazoa</taxon>
        <taxon>Chordata</taxon>
        <taxon>Craniata</taxon>
        <taxon>Vertebrata</taxon>
        <taxon>Euteleostomi</taxon>
        <taxon>Actinopterygii</taxon>
        <taxon>Neopterygii</taxon>
        <taxon>Teleostei</taxon>
        <taxon>Ostariophysi</taxon>
        <taxon>Cypriniformes</taxon>
        <taxon>Nemacheilidae</taxon>
        <taxon>Triplophysa</taxon>
    </lineage>
</organism>
<gene>
    <name evidence="2" type="ORF">IRJ41_018641</name>
</gene>
<proteinExistence type="predicted"/>
<dbReference type="EMBL" id="JAFHDT010000025">
    <property type="protein sequence ID" value="KAI7791293.1"/>
    <property type="molecule type" value="Genomic_DNA"/>
</dbReference>
<comment type="caution">
    <text evidence="2">The sequence shown here is derived from an EMBL/GenBank/DDBJ whole genome shotgun (WGS) entry which is preliminary data.</text>
</comment>